<proteinExistence type="predicted"/>
<name>A0A8I7B8D2_HORVV</name>
<evidence type="ECO:0000313" key="2">
    <source>
        <dbReference type="Proteomes" id="UP000011116"/>
    </source>
</evidence>
<keyword evidence="2" id="KW-1185">Reference proteome</keyword>
<reference evidence="1" key="2">
    <citation type="submission" date="2020-10" db="EMBL/GenBank/DDBJ databases">
        <authorList>
            <person name="Scholz U."/>
            <person name="Mascher M."/>
            <person name="Fiebig A."/>
        </authorList>
    </citation>
    <scope>NUCLEOTIDE SEQUENCE [LARGE SCALE GENOMIC DNA]</scope>
    <source>
        <strain evidence="1">cv. Morex</strain>
    </source>
</reference>
<reference evidence="2" key="1">
    <citation type="journal article" date="2012" name="Nature">
        <title>A physical, genetic and functional sequence assembly of the barley genome.</title>
        <authorList>
            <consortium name="The International Barley Genome Sequencing Consortium"/>
            <person name="Mayer K.F."/>
            <person name="Waugh R."/>
            <person name="Brown J.W."/>
            <person name="Schulman A."/>
            <person name="Langridge P."/>
            <person name="Platzer M."/>
            <person name="Fincher G.B."/>
            <person name="Muehlbauer G.J."/>
            <person name="Sato K."/>
            <person name="Close T.J."/>
            <person name="Wise R.P."/>
            <person name="Stein N."/>
        </authorList>
    </citation>
    <scope>NUCLEOTIDE SEQUENCE [LARGE SCALE GENOMIC DNA]</scope>
    <source>
        <strain evidence="2">cv. Morex</strain>
    </source>
</reference>
<evidence type="ECO:0000313" key="1">
    <source>
        <dbReference type="EnsemblPlants" id="HORVU.MOREX.r3.2HG0206610.1.CDS1"/>
    </source>
</evidence>
<sequence>MQPAFMQNQVVLDLDGFLLDHVFRDDYSLKEEDEMDIDGEPLFGNELTNQAVVVPRKRKSKRTKAYMTTEDKLLYECWRDILQDPKVGAEQKASTFWIRVHHEFHER</sequence>
<organism evidence="1 2">
    <name type="scientific">Hordeum vulgare subsp. vulgare</name>
    <name type="common">Domesticated barley</name>
    <dbReference type="NCBI Taxonomy" id="112509"/>
    <lineage>
        <taxon>Eukaryota</taxon>
        <taxon>Viridiplantae</taxon>
        <taxon>Streptophyta</taxon>
        <taxon>Embryophyta</taxon>
        <taxon>Tracheophyta</taxon>
        <taxon>Spermatophyta</taxon>
        <taxon>Magnoliopsida</taxon>
        <taxon>Liliopsida</taxon>
        <taxon>Poales</taxon>
        <taxon>Poaceae</taxon>
        <taxon>BOP clade</taxon>
        <taxon>Pooideae</taxon>
        <taxon>Triticodae</taxon>
        <taxon>Triticeae</taxon>
        <taxon>Hordeinae</taxon>
        <taxon>Hordeum</taxon>
    </lineage>
</organism>
<dbReference type="AlphaFoldDB" id="A0A8I7B8D2"/>
<protein>
    <submittedName>
        <fullName evidence="1">Uncharacterized protein</fullName>
    </submittedName>
</protein>
<dbReference type="EnsemblPlants" id="HORVU.MOREX.r3.2HG0206610.1">
    <property type="protein sequence ID" value="HORVU.MOREX.r3.2HG0206610.1.CDS1"/>
    <property type="gene ID" value="HORVU.MOREX.r3.2HG0206610"/>
</dbReference>
<dbReference type="Gramene" id="HORVU.MOREX.r3.2HG0206610.1">
    <property type="protein sequence ID" value="HORVU.MOREX.r3.2HG0206610.1.CDS1"/>
    <property type="gene ID" value="HORVU.MOREX.r3.2HG0206610"/>
</dbReference>
<dbReference type="PANTHER" id="PTHR45125:SF24">
    <property type="entry name" value="GENOME ASSEMBLY, CHROMOSOME: II"/>
    <property type="match status" value="1"/>
</dbReference>
<reference evidence="1" key="3">
    <citation type="submission" date="2022-01" db="UniProtKB">
        <authorList>
            <consortium name="EnsemblPlants"/>
        </authorList>
    </citation>
    <scope>IDENTIFICATION</scope>
    <source>
        <strain evidence="1">subsp. vulgare</strain>
    </source>
</reference>
<dbReference type="Proteomes" id="UP000011116">
    <property type="component" value="Chromosome 2H"/>
</dbReference>
<accession>A0A8I7B8D2</accession>
<dbReference type="PANTHER" id="PTHR45125">
    <property type="entry name" value="F21J9.4-RELATED"/>
    <property type="match status" value="1"/>
</dbReference>